<evidence type="ECO:0000256" key="1">
    <source>
        <dbReference type="SAM" id="MobiDB-lite"/>
    </source>
</evidence>
<dbReference type="EMBL" id="JASBNA010000001">
    <property type="protein sequence ID" value="KAK7696006.1"/>
    <property type="molecule type" value="Genomic_DNA"/>
</dbReference>
<reference evidence="3 4" key="1">
    <citation type="submission" date="2022-09" db="EMBL/GenBank/DDBJ databases">
        <authorList>
            <person name="Palmer J.M."/>
        </authorList>
    </citation>
    <scope>NUCLEOTIDE SEQUENCE [LARGE SCALE GENOMIC DNA]</scope>
    <source>
        <strain evidence="3 4">DSM 7382</strain>
    </source>
</reference>
<keyword evidence="2" id="KW-0812">Transmembrane</keyword>
<feature type="transmembrane region" description="Helical" evidence="2">
    <location>
        <begin position="92"/>
        <end position="112"/>
    </location>
</feature>
<feature type="transmembrane region" description="Helical" evidence="2">
    <location>
        <begin position="153"/>
        <end position="176"/>
    </location>
</feature>
<name>A0AAW0GR89_9APHY</name>
<comment type="caution">
    <text evidence="3">The sequence shown here is derived from an EMBL/GenBank/DDBJ whole genome shotgun (WGS) entry which is preliminary data.</text>
</comment>
<keyword evidence="4" id="KW-1185">Reference proteome</keyword>
<dbReference type="Proteomes" id="UP001385951">
    <property type="component" value="Unassembled WGS sequence"/>
</dbReference>
<feature type="transmembrane region" description="Helical" evidence="2">
    <location>
        <begin position="56"/>
        <end position="80"/>
    </location>
</feature>
<dbReference type="AlphaFoldDB" id="A0AAW0GR89"/>
<keyword evidence="2" id="KW-1133">Transmembrane helix</keyword>
<evidence type="ECO:0000256" key="2">
    <source>
        <dbReference type="SAM" id="Phobius"/>
    </source>
</evidence>
<feature type="region of interest" description="Disordered" evidence="1">
    <location>
        <begin position="255"/>
        <end position="296"/>
    </location>
</feature>
<keyword evidence="2" id="KW-0472">Membrane</keyword>
<sequence>MTRHVSRIIVLAASLSGAVINSAFAFRLLSVWRSARWEHESEWDGTDTWKVDPVKLVMGMLSVYFTIAAVLSYVGFFGVARKIPSWVRLYRDFTIADFAFMTVSTIAVGYSVSTSPYVRTGACEELSRQSDFLRDIAETGLSLENCEYWFETAIGGVLGISFVLIAIRLLFLIFLAKHYTQVRRERQPRSHAASLRPVKTDSLQRIYLLPTPTHSTFPSHIHHDSPNGVVVYAPVSSDRMTEQEARNMNATEAWISTSSPHSPRHARSHSRTASRSGSGRYRDELSGDEKLVDVSA</sequence>
<accession>A0AAW0GR89</accession>
<organism evidence="3 4">
    <name type="scientific">Cerrena zonata</name>
    <dbReference type="NCBI Taxonomy" id="2478898"/>
    <lineage>
        <taxon>Eukaryota</taxon>
        <taxon>Fungi</taxon>
        <taxon>Dikarya</taxon>
        <taxon>Basidiomycota</taxon>
        <taxon>Agaricomycotina</taxon>
        <taxon>Agaricomycetes</taxon>
        <taxon>Polyporales</taxon>
        <taxon>Cerrenaceae</taxon>
        <taxon>Cerrena</taxon>
    </lineage>
</organism>
<feature type="compositionally biased region" description="Basic and acidic residues" evidence="1">
    <location>
        <begin position="280"/>
        <end position="296"/>
    </location>
</feature>
<evidence type="ECO:0000313" key="4">
    <source>
        <dbReference type="Proteomes" id="UP001385951"/>
    </source>
</evidence>
<feature type="compositionally biased region" description="Basic residues" evidence="1">
    <location>
        <begin position="262"/>
        <end position="272"/>
    </location>
</feature>
<evidence type="ECO:0000313" key="3">
    <source>
        <dbReference type="EMBL" id="KAK7696006.1"/>
    </source>
</evidence>
<proteinExistence type="predicted"/>
<protein>
    <submittedName>
        <fullName evidence="3">Uncharacterized protein</fullName>
    </submittedName>
</protein>
<gene>
    <name evidence="3" type="ORF">QCA50_000646</name>
</gene>